<evidence type="ECO:0000313" key="8">
    <source>
        <dbReference type="Proteomes" id="UP001177258"/>
    </source>
</evidence>
<dbReference type="PANTHER" id="PTHR47637:SF1">
    <property type="entry name" value="CHAPERONE SURA"/>
    <property type="match status" value="1"/>
</dbReference>
<dbReference type="InterPro" id="IPR027304">
    <property type="entry name" value="Trigger_fact/SurA_dom_sf"/>
</dbReference>
<keyword evidence="9" id="KW-1185">Reference proteome</keyword>
<dbReference type="EMBL" id="JAUPEV010000001">
    <property type="protein sequence ID" value="MDO7252364.1"/>
    <property type="molecule type" value="Genomic_DNA"/>
</dbReference>
<dbReference type="RefSeq" id="WP_305516208.1">
    <property type="nucleotide sequence ID" value="NZ_JAUPEV010000001.1"/>
</dbReference>
<reference evidence="7 9" key="1">
    <citation type="submission" date="2023-07" db="EMBL/GenBank/DDBJ databases">
        <title>Unpublished Manusciprt.</title>
        <authorList>
            <person name="Aydin F."/>
            <person name="Tarhane S."/>
            <person name="Saticioglu I.B."/>
            <person name="Karakaya E."/>
            <person name="Abay S."/>
            <person name="Guran O."/>
            <person name="Bozkurt E."/>
            <person name="Uzum N."/>
            <person name="Olgun K."/>
            <person name="Jablonski D."/>
        </authorList>
    </citation>
    <scope>NUCLEOTIDE SEQUENCE</scope>
    <source>
        <strain evidence="9">faydin-H75</strain>
        <strain evidence="7">Faydin-H76</strain>
    </source>
</reference>
<dbReference type="InterPro" id="IPR050280">
    <property type="entry name" value="OMP_Chaperone_SurA"/>
</dbReference>
<comment type="caution">
    <text evidence="7">The sequence shown here is derived from an EMBL/GenBank/DDBJ whole genome shotgun (WGS) entry which is preliminary data.</text>
</comment>
<name>A0AA90PI39_9HELI</name>
<keyword evidence="2" id="KW-0413">Isomerase</keyword>
<dbReference type="AlphaFoldDB" id="A0AA90PI39"/>
<evidence type="ECO:0000259" key="5">
    <source>
        <dbReference type="Pfam" id="PF22506"/>
    </source>
</evidence>
<organism evidence="7 8">
    <name type="scientific">Helicobacter cappadocius</name>
    <dbReference type="NCBI Taxonomy" id="3063998"/>
    <lineage>
        <taxon>Bacteria</taxon>
        <taxon>Pseudomonadati</taxon>
        <taxon>Campylobacterota</taxon>
        <taxon>Epsilonproteobacteria</taxon>
        <taxon>Campylobacterales</taxon>
        <taxon>Helicobacteraceae</taxon>
        <taxon>Helicobacter</taxon>
    </lineage>
</organism>
<dbReference type="SUPFAM" id="SSF109998">
    <property type="entry name" value="Triger factor/SurA peptide-binding domain-like"/>
    <property type="match status" value="1"/>
</dbReference>
<evidence type="ECO:0000313" key="6">
    <source>
        <dbReference type="EMBL" id="MDO7252364.1"/>
    </source>
</evidence>
<feature type="chain" id="PRO_5041723124" evidence="3">
    <location>
        <begin position="20"/>
        <end position="301"/>
    </location>
</feature>
<protein>
    <submittedName>
        <fullName evidence="7">SurA N-terminal domain-containing protein</fullName>
    </submittedName>
</protein>
<feature type="domain" description="SurA N-terminal" evidence="4">
    <location>
        <begin position="70"/>
        <end position="146"/>
    </location>
</feature>
<dbReference type="InterPro" id="IPR055131">
    <property type="entry name" value="Cj1289-like_C"/>
</dbReference>
<dbReference type="Pfam" id="PF09312">
    <property type="entry name" value="SurA_N"/>
    <property type="match status" value="1"/>
</dbReference>
<sequence length="301" mass="34075">MKKIFLIFSLVYCISGLFAEDSQESAKPTTKAQKIQSKPSAGNIIGGIAITVNGDPITLYEIAQTQKKLKVDKQKAIDVLIADRIKTQEIKRLNINVDDARVEAEIKNIAKRNGMDYDTFIATLMKQGVNYGKYKDELKEQIQTQELLRSVLLSNVNTAGETQMRDYYNKHQEEFSIPKEVETIRYVSKDPEALKKAIQNPMMKITGVDSGEEKISLESLNPQIAQVFIQTKNKDFTPILNAGEGSYVSFFIKDKVGTVQVPFAQAKNFIAQKLVEGNQDRILDEYFEKIRVKAKINIIRE</sequence>
<dbReference type="Gene3D" id="3.10.50.40">
    <property type="match status" value="1"/>
</dbReference>
<evidence type="ECO:0000313" key="7">
    <source>
        <dbReference type="EMBL" id="MDP2538231.1"/>
    </source>
</evidence>
<dbReference type="Pfam" id="PF22506">
    <property type="entry name" value="Cj1289-like_C"/>
    <property type="match status" value="1"/>
</dbReference>
<evidence type="ECO:0000256" key="1">
    <source>
        <dbReference type="ARBA" id="ARBA00022729"/>
    </source>
</evidence>
<reference evidence="6" key="2">
    <citation type="submission" date="2023-07" db="EMBL/GenBank/DDBJ databases">
        <authorList>
            <person name="Aydin F."/>
            <person name="Tarhane S."/>
            <person name="Saticioglu I.B."/>
            <person name="Karakaya E."/>
            <person name="Abay S."/>
            <person name="Guran O."/>
            <person name="Bozkurt E."/>
            <person name="Uzum N."/>
            <person name="Olgun K."/>
            <person name="Jablonski D."/>
        </authorList>
    </citation>
    <scope>NUCLEOTIDE SEQUENCE</scope>
    <source>
        <strain evidence="6">Faydin-H75</strain>
    </source>
</reference>
<keyword evidence="1 3" id="KW-0732">Signal</keyword>
<reference evidence="6 8" key="3">
    <citation type="journal article" date="2024" name="Syst. Appl. Microbiol.">
        <title>Helicobacter cappadocius sp. nov., from lizards: The first psychrotrophic Helicobacter species.</title>
        <authorList>
            <person name="Aydin F."/>
            <person name="Tarhane S."/>
            <person name="Karakaya E."/>
            <person name="Abay S."/>
            <person name="Kayman T."/>
            <person name="Guran O."/>
            <person name="Bozkurt E."/>
            <person name="Uzum N."/>
            <person name="Avci A."/>
            <person name="Olgun K."/>
            <person name="Jablonski D."/>
            <person name="Guran C."/>
            <person name="Burcin Saticioglu I."/>
        </authorList>
    </citation>
    <scope>NUCLEOTIDE SEQUENCE [LARGE SCALE GENOMIC DNA]</scope>
    <source>
        <strain evidence="6">Faydin-H75</strain>
        <strain evidence="8">faydin-H76</strain>
    </source>
</reference>
<dbReference type="Gene3D" id="1.10.4030.10">
    <property type="entry name" value="Porin chaperone SurA, peptide-binding domain"/>
    <property type="match status" value="1"/>
</dbReference>
<gene>
    <name evidence="6" type="ORF">Q5I04_00315</name>
    <name evidence="7" type="ORF">Q5I06_00315</name>
</gene>
<feature type="signal peptide" evidence="3">
    <location>
        <begin position="1"/>
        <end position="19"/>
    </location>
</feature>
<dbReference type="EMBL" id="JAUYZK010000001">
    <property type="protein sequence ID" value="MDP2538231.1"/>
    <property type="molecule type" value="Genomic_DNA"/>
</dbReference>
<feature type="domain" description="Cj1289-like C-terminal" evidence="5">
    <location>
        <begin position="162"/>
        <end position="255"/>
    </location>
</feature>
<dbReference type="Proteomes" id="UP001240777">
    <property type="component" value="Unassembled WGS sequence"/>
</dbReference>
<evidence type="ECO:0000313" key="9">
    <source>
        <dbReference type="Proteomes" id="UP001240777"/>
    </source>
</evidence>
<keyword evidence="2" id="KW-0697">Rotamase</keyword>
<dbReference type="InterPro" id="IPR046357">
    <property type="entry name" value="PPIase_dom_sf"/>
</dbReference>
<dbReference type="PANTHER" id="PTHR47637">
    <property type="entry name" value="CHAPERONE SURA"/>
    <property type="match status" value="1"/>
</dbReference>
<dbReference type="GO" id="GO:0003755">
    <property type="term" value="F:peptidyl-prolyl cis-trans isomerase activity"/>
    <property type="evidence" value="ECO:0007669"/>
    <property type="project" value="UniProtKB-KW"/>
</dbReference>
<dbReference type="Proteomes" id="UP001177258">
    <property type="component" value="Unassembled WGS sequence"/>
</dbReference>
<dbReference type="InterPro" id="IPR015391">
    <property type="entry name" value="SurA_N"/>
</dbReference>
<evidence type="ECO:0000259" key="4">
    <source>
        <dbReference type="Pfam" id="PF09312"/>
    </source>
</evidence>
<accession>A0AA90PI39</accession>
<evidence type="ECO:0000256" key="3">
    <source>
        <dbReference type="SAM" id="SignalP"/>
    </source>
</evidence>
<proteinExistence type="predicted"/>
<evidence type="ECO:0000256" key="2">
    <source>
        <dbReference type="ARBA" id="ARBA00023110"/>
    </source>
</evidence>